<dbReference type="InterPro" id="IPR006047">
    <property type="entry name" value="GH13_cat_dom"/>
</dbReference>
<accession>A0AB39QSI9</accession>
<dbReference type="CDD" id="cd11326">
    <property type="entry name" value="AmyAc_Glg_debranch"/>
    <property type="match status" value="1"/>
</dbReference>
<dbReference type="Gene3D" id="2.60.40.1180">
    <property type="entry name" value="Golgi alpha-mannosidase II"/>
    <property type="match status" value="1"/>
</dbReference>
<proteinExistence type="inferred from homology"/>
<dbReference type="GO" id="GO:0019156">
    <property type="term" value="F:isoamylase activity"/>
    <property type="evidence" value="ECO:0007669"/>
    <property type="project" value="UniProtKB-ARBA"/>
</dbReference>
<sequence>MSAPAEAQDHPTGPATTATATPTTTATTMTTPTPTDATNEFMTLPADQAPDTLDVPQPGVTPGRPQPLGSTVDADGVNFSVFSEHATRVDLLLFEHCDSPQPYRTIRLRPEQHRSFHFWHCHVRGLGAGQVYAYRMDGPRDPVAGGSRFDHRKVLLDPYARANVNSRWERTRAIGPGDNVEYSMRSLVVDLDDYDWEGDTPLRTPMADTVIYEMHVRGFTASPTSGAAHPGTFSAVIDKIPHLRELGVTAVELLPVFDFDETQVLRTGPDGTPLRNYWGYDPYGFFAPHTGYCASPHLATHITEFRDMVKAFHKAGIEVILDVVFNHTSEGNEFGPTISFRGAANEAYYHLWPQDRSHYMDFTGCGNAVNANHPIVTKFILESLEYWVSEHHVDGFRFDLASELSRGPMGYEMAVPPALWAIELSQVLAETKIIAEPWDGGGLYQVGRFPGKRWAQWNGPFRDDVRRFVRGDAGIAGEVASRLGGSADLFAPQEELPTNSINFVTCHDGFTLNDLVSYDTKHNHANGEADADGTNENYSWNCGAEGPSDDPEVEELRVRQIKNLLSILMLSRGVPMLLAGDEFRNSQDGNNNGYCQDGPLSWLDWDQAAAEQETFGFTRGVIGLRGRYRTFREPWFFSERLNPRHQPDITWHGTRLHQPGWENPDAHVLACTYGGFDGDPDLHLVLNMYHLGLDFELPVIPGHRWHRVLDTARPAPHEILPPGAEEPVDGPTYHAQGRSVALLAALPDEKDTRR</sequence>
<dbReference type="SUPFAM" id="SSF81296">
    <property type="entry name" value="E set domains"/>
    <property type="match status" value="1"/>
</dbReference>
<dbReference type="GO" id="GO:0004135">
    <property type="term" value="F:amylo-alpha-1,6-glucosidase activity"/>
    <property type="evidence" value="ECO:0007669"/>
    <property type="project" value="InterPro"/>
</dbReference>
<feature type="domain" description="Glycosyl hydrolase family 13 catalytic" evidence="6">
    <location>
        <begin position="213"/>
        <end position="625"/>
    </location>
</feature>
<keyword evidence="2 7" id="KW-0378">Hydrolase</keyword>
<keyword evidence="4 7" id="KW-0326">Glycosidase</keyword>
<dbReference type="InterPro" id="IPR044505">
    <property type="entry name" value="GlgX_Isoamylase_N_E_set"/>
</dbReference>
<feature type="compositionally biased region" description="Low complexity" evidence="5">
    <location>
        <begin position="11"/>
        <end position="38"/>
    </location>
</feature>
<dbReference type="InterPro" id="IPR014756">
    <property type="entry name" value="Ig_E-set"/>
</dbReference>
<dbReference type="SUPFAM" id="SSF51011">
    <property type="entry name" value="Glycosyl hydrolase domain"/>
    <property type="match status" value="1"/>
</dbReference>
<dbReference type="EC" id="3.2.1.196" evidence="7"/>
<dbReference type="NCBIfam" id="TIGR02100">
    <property type="entry name" value="glgX_debranch"/>
    <property type="match status" value="1"/>
</dbReference>
<evidence type="ECO:0000313" key="7">
    <source>
        <dbReference type="EMBL" id="XDQ44390.1"/>
    </source>
</evidence>
<dbReference type="CDD" id="cd02856">
    <property type="entry name" value="E_set_GDE_Isoamylase_N"/>
    <property type="match status" value="1"/>
</dbReference>
<evidence type="ECO:0000256" key="3">
    <source>
        <dbReference type="ARBA" id="ARBA00022946"/>
    </source>
</evidence>
<dbReference type="PANTHER" id="PTHR43002">
    <property type="entry name" value="GLYCOGEN DEBRANCHING ENZYME"/>
    <property type="match status" value="1"/>
</dbReference>
<dbReference type="RefSeq" id="WP_369223309.1">
    <property type="nucleotide sequence ID" value="NZ_CP163441.1"/>
</dbReference>
<dbReference type="GO" id="GO:0005980">
    <property type="term" value="P:glycogen catabolic process"/>
    <property type="evidence" value="ECO:0007669"/>
    <property type="project" value="InterPro"/>
</dbReference>
<dbReference type="Gene3D" id="3.20.20.80">
    <property type="entry name" value="Glycosidases"/>
    <property type="match status" value="1"/>
</dbReference>
<dbReference type="Pfam" id="PF02922">
    <property type="entry name" value="CBM_48"/>
    <property type="match status" value="1"/>
</dbReference>
<evidence type="ECO:0000256" key="1">
    <source>
        <dbReference type="ARBA" id="ARBA00008061"/>
    </source>
</evidence>
<evidence type="ECO:0000256" key="4">
    <source>
        <dbReference type="ARBA" id="ARBA00023295"/>
    </source>
</evidence>
<dbReference type="InterPro" id="IPR017853">
    <property type="entry name" value="GH"/>
</dbReference>
<comment type="similarity">
    <text evidence="1">Belongs to the glycosyl hydrolase 13 family.</text>
</comment>
<dbReference type="InterPro" id="IPR013783">
    <property type="entry name" value="Ig-like_fold"/>
</dbReference>
<protein>
    <submittedName>
        <fullName evidence="7">Glycogen debranching protein GlgX</fullName>
        <ecNumber evidence="7">3.2.1.196</ecNumber>
    </submittedName>
</protein>
<dbReference type="InterPro" id="IPR048650">
    <property type="entry name" value="ISOA1-3-like_C"/>
</dbReference>
<feature type="region of interest" description="Disordered" evidence="5">
    <location>
        <begin position="1"/>
        <end position="69"/>
    </location>
</feature>
<dbReference type="Pfam" id="PF21156">
    <property type="entry name" value="ISOA1-3_C"/>
    <property type="match status" value="1"/>
</dbReference>
<evidence type="ECO:0000256" key="2">
    <source>
        <dbReference type="ARBA" id="ARBA00022801"/>
    </source>
</evidence>
<dbReference type="AlphaFoldDB" id="A0AB39QSI9"/>
<gene>
    <name evidence="7" type="primary">glgX</name>
    <name evidence="7" type="ORF">AB5J52_20195</name>
</gene>
<keyword evidence="3" id="KW-0809">Transit peptide</keyword>
<dbReference type="Gene3D" id="2.60.40.10">
    <property type="entry name" value="Immunoglobulins"/>
    <property type="match status" value="1"/>
</dbReference>
<evidence type="ECO:0000256" key="5">
    <source>
        <dbReference type="SAM" id="MobiDB-lite"/>
    </source>
</evidence>
<dbReference type="EMBL" id="CP163441">
    <property type="protein sequence ID" value="XDQ44390.1"/>
    <property type="molecule type" value="Genomic_DNA"/>
</dbReference>
<dbReference type="GO" id="GO:0120549">
    <property type="term" value="F:limit dextrin alpha-1,6-maltotetraose-hydrolase activity"/>
    <property type="evidence" value="ECO:0007669"/>
    <property type="project" value="UniProtKB-EC"/>
</dbReference>
<reference evidence="7" key="1">
    <citation type="submission" date="2024-07" db="EMBL/GenBank/DDBJ databases">
        <authorList>
            <person name="Yu S.T."/>
        </authorList>
    </citation>
    <scope>NUCLEOTIDE SEQUENCE</scope>
    <source>
        <strain evidence="7">R39</strain>
    </source>
</reference>
<name>A0AB39QSI9_9ACTN</name>
<dbReference type="SMART" id="SM00642">
    <property type="entry name" value="Aamy"/>
    <property type="match status" value="1"/>
</dbReference>
<dbReference type="Pfam" id="PF00128">
    <property type="entry name" value="Alpha-amylase"/>
    <property type="match status" value="1"/>
</dbReference>
<evidence type="ECO:0000259" key="6">
    <source>
        <dbReference type="SMART" id="SM00642"/>
    </source>
</evidence>
<dbReference type="InterPro" id="IPR004193">
    <property type="entry name" value="Glyco_hydro_13_N"/>
</dbReference>
<dbReference type="SUPFAM" id="SSF51445">
    <property type="entry name" value="(Trans)glycosidases"/>
    <property type="match status" value="1"/>
</dbReference>
<dbReference type="InterPro" id="IPR011837">
    <property type="entry name" value="Glycogen_debranch_GlgX"/>
</dbReference>
<organism evidence="7">
    <name type="scientific">Streptomyces sp. R39</name>
    <dbReference type="NCBI Taxonomy" id="3238631"/>
    <lineage>
        <taxon>Bacteria</taxon>
        <taxon>Bacillati</taxon>
        <taxon>Actinomycetota</taxon>
        <taxon>Actinomycetes</taxon>
        <taxon>Kitasatosporales</taxon>
        <taxon>Streptomycetaceae</taxon>
        <taxon>Streptomyces</taxon>
    </lineage>
</organism>
<dbReference type="InterPro" id="IPR013780">
    <property type="entry name" value="Glyco_hydro_b"/>
</dbReference>